<feature type="compositionally biased region" description="Basic and acidic residues" evidence="1">
    <location>
        <begin position="31"/>
        <end position="42"/>
    </location>
</feature>
<evidence type="ECO:0000313" key="3">
    <source>
        <dbReference type="Proteomes" id="UP001054945"/>
    </source>
</evidence>
<protein>
    <submittedName>
        <fullName evidence="2">Uncharacterized protein</fullName>
    </submittedName>
</protein>
<feature type="compositionally biased region" description="Polar residues" evidence="1">
    <location>
        <begin position="1"/>
        <end position="20"/>
    </location>
</feature>
<dbReference type="AlphaFoldDB" id="A0AAV4WNG2"/>
<name>A0AAV4WNG2_CAEEX</name>
<dbReference type="Proteomes" id="UP001054945">
    <property type="component" value="Unassembled WGS sequence"/>
</dbReference>
<organism evidence="2 3">
    <name type="scientific">Caerostris extrusa</name>
    <name type="common">Bark spider</name>
    <name type="synonym">Caerostris bankana</name>
    <dbReference type="NCBI Taxonomy" id="172846"/>
    <lineage>
        <taxon>Eukaryota</taxon>
        <taxon>Metazoa</taxon>
        <taxon>Ecdysozoa</taxon>
        <taxon>Arthropoda</taxon>
        <taxon>Chelicerata</taxon>
        <taxon>Arachnida</taxon>
        <taxon>Araneae</taxon>
        <taxon>Araneomorphae</taxon>
        <taxon>Entelegynae</taxon>
        <taxon>Araneoidea</taxon>
        <taxon>Araneidae</taxon>
        <taxon>Caerostris</taxon>
    </lineage>
</organism>
<dbReference type="EMBL" id="BPLR01016392">
    <property type="protein sequence ID" value="GIY83495.1"/>
    <property type="molecule type" value="Genomic_DNA"/>
</dbReference>
<evidence type="ECO:0000256" key="1">
    <source>
        <dbReference type="SAM" id="MobiDB-lite"/>
    </source>
</evidence>
<keyword evidence="3" id="KW-1185">Reference proteome</keyword>
<feature type="region of interest" description="Disordered" evidence="1">
    <location>
        <begin position="1"/>
        <end position="42"/>
    </location>
</feature>
<sequence>MKHFQSSPLCGATTLSNNSALPGPVNLKIPLSKERDASTKERTTDGRHTLFLALTKIHLFFLRRSIFYSSSLDDLITHRPEAFNPVDNVPNDKEMINNLID</sequence>
<proteinExistence type="predicted"/>
<reference evidence="2 3" key="1">
    <citation type="submission" date="2021-06" db="EMBL/GenBank/DDBJ databases">
        <title>Caerostris extrusa draft genome.</title>
        <authorList>
            <person name="Kono N."/>
            <person name="Arakawa K."/>
        </authorList>
    </citation>
    <scope>NUCLEOTIDE SEQUENCE [LARGE SCALE GENOMIC DNA]</scope>
</reference>
<gene>
    <name evidence="2" type="ORF">CEXT_638111</name>
</gene>
<evidence type="ECO:0000313" key="2">
    <source>
        <dbReference type="EMBL" id="GIY83495.1"/>
    </source>
</evidence>
<accession>A0AAV4WNG2</accession>
<comment type="caution">
    <text evidence="2">The sequence shown here is derived from an EMBL/GenBank/DDBJ whole genome shotgun (WGS) entry which is preliminary data.</text>
</comment>